<sequence>MKNLKDFHEALDSLWTDVVLTRKNFNDSYLPLSASDRVKFNDDFRELGAKLELMMIKTEKIKNREWH</sequence>
<protein>
    <submittedName>
        <fullName evidence="1">Uncharacterized protein</fullName>
    </submittedName>
</protein>
<dbReference type="AlphaFoldDB" id="A0A6F9Y450"/>
<accession>A0A6F9Y450</accession>
<organism evidence="1">
    <name type="scientific">Ligilactobacillus agilis</name>
    <dbReference type="NCBI Taxonomy" id="1601"/>
    <lineage>
        <taxon>Bacteria</taxon>
        <taxon>Bacillati</taxon>
        <taxon>Bacillota</taxon>
        <taxon>Bacilli</taxon>
        <taxon>Lactobacillales</taxon>
        <taxon>Lactobacillaceae</taxon>
        <taxon>Ligilactobacillus</taxon>
    </lineage>
</organism>
<dbReference type="EMBL" id="BLAP01000030">
    <property type="protein sequence ID" value="GET12334.1"/>
    <property type="molecule type" value="Genomic_DNA"/>
</dbReference>
<evidence type="ECO:0000313" key="1">
    <source>
        <dbReference type="EMBL" id="GET12334.1"/>
    </source>
</evidence>
<name>A0A6F9Y450_9LACO</name>
<gene>
    <name evidence="1" type="ORF">SN811_08340</name>
</gene>
<dbReference type="RefSeq" id="WP_172577167.1">
    <property type="nucleotide sequence ID" value="NZ_BLAP01000030.1"/>
</dbReference>
<dbReference type="Proteomes" id="UP000494160">
    <property type="component" value="Unassembled WGS sequence"/>
</dbReference>
<reference evidence="1" key="1">
    <citation type="submission" date="2019-10" db="EMBL/GenBank/DDBJ databases">
        <title>Lactobacillus agilis SN811 Whole Genome Sequencing Project.</title>
        <authorList>
            <person name="Suzuki S."/>
            <person name="Endo A."/>
            <person name="Maeno S."/>
            <person name="Shiwa Y."/>
            <person name="Matsutani M."/>
            <person name="Kajikawa A."/>
        </authorList>
    </citation>
    <scope>NUCLEOTIDE SEQUENCE</scope>
    <source>
        <strain evidence="1">SN811</strain>
    </source>
</reference>
<comment type="caution">
    <text evidence="1">The sequence shown here is derived from an EMBL/GenBank/DDBJ whole genome shotgun (WGS) entry which is preliminary data.</text>
</comment>
<proteinExistence type="predicted"/>